<dbReference type="GO" id="GO:0009001">
    <property type="term" value="F:serine O-acetyltransferase activity"/>
    <property type="evidence" value="ECO:0007669"/>
    <property type="project" value="InterPro"/>
</dbReference>
<dbReference type="AlphaFoldDB" id="A0A367GB38"/>
<dbReference type="Pfam" id="PF00132">
    <property type="entry name" value="Hexapep"/>
    <property type="match status" value="1"/>
</dbReference>
<dbReference type="GO" id="GO:0005737">
    <property type="term" value="C:cytoplasm"/>
    <property type="evidence" value="ECO:0007669"/>
    <property type="project" value="InterPro"/>
</dbReference>
<evidence type="ECO:0000256" key="3">
    <source>
        <dbReference type="ARBA" id="ARBA00022679"/>
    </source>
</evidence>
<reference evidence="6 7" key="1">
    <citation type="submission" date="2018-03" db="EMBL/GenBank/DDBJ databases">
        <title>Complete genome sequencing of Faecalibacterium prausnitzii strains isolated from the human gut.</title>
        <authorList>
            <person name="Fitzgerald B.C."/>
            <person name="Shkoporov A.N."/>
            <person name="Ross P.R."/>
            <person name="Hill C."/>
        </authorList>
    </citation>
    <scope>NUCLEOTIDE SEQUENCE [LARGE SCALE GENOMIC DNA]</scope>
    <source>
        <strain evidence="6 7">ATCC 27768</strain>
    </source>
</reference>
<evidence type="ECO:0000256" key="5">
    <source>
        <dbReference type="ARBA" id="ARBA00023315"/>
    </source>
</evidence>
<evidence type="ECO:0000313" key="6">
    <source>
        <dbReference type="EMBL" id="RCH47182.1"/>
    </source>
</evidence>
<dbReference type="InterPro" id="IPR005881">
    <property type="entry name" value="Ser_O-AcTrfase"/>
</dbReference>
<dbReference type="GO" id="GO:0006535">
    <property type="term" value="P:cysteine biosynthetic process from serine"/>
    <property type="evidence" value="ECO:0007669"/>
    <property type="project" value="InterPro"/>
</dbReference>
<evidence type="ECO:0000313" key="7">
    <source>
        <dbReference type="Proteomes" id="UP000252378"/>
    </source>
</evidence>
<proteinExistence type="inferred from homology"/>
<evidence type="ECO:0000256" key="4">
    <source>
        <dbReference type="ARBA" id="ARBA00022737"/>
    </source>
</evidence>
<sequence length="119" mass="12279">MYNVLCGNGISAQARIGKGTVFYHHGVGCVVHELCTIGENCRIFGNVTLGCKWAENKQPGLPPRIGNNVMIGAGAVILGDISVGDNSIIGANAVVLEDVPENAIAVGVPAVIKSRNVIA</sequence>
<organism evidence="6 7">
    <name type="scientific">Faecalibacterium prausnitzii</name>
    <dbReference type="NCBI Taxonomy" id="853"/>
    <lineage>
        <taxon>Bacteria</taxon>
        <taxon>Bacillati</taxon>
        <taxon>Bacillota</taxon>
        <taxon>Clostridia</taxon>
        <taxon>Eubacteriales</taxon>
        <taxon>Oscillospiraceae</taxon>
        <taxon>Faecalibacterium</taxon>
    </lineage>
</organism>
<comment type="caution">
    <text evidence="6">The sequence shown here is derived from an EMBL/GenBank/DDBJ whole genome shotgun (WGS) entry which is preliminary data.</text>
</comment>
<dbReference type="PANTHER" id="PTHR42811">
    <property type="entry name" value="SERINE ACETYLTRANSFERASE"/>
    <property type="match status" value="1"/>
</dbReference>
<protein>
    <recommendedName>
        <fullName evidence="2">Serine acetyltransferase</fullName>
    </recommendedName>
</protein>
<dbReference type="CDD" id="cd03354">
    <property type="entry name" value="LbH_SAT"/>
    <property type="match status" value="1"/>
</dbReference>
<dbReference type="InterPro" id="IPR011004">
    <property type="entry name" value="Trimer_LpxA-like_sf"/>
</dbReference>
<dbReference type="SUPFAM" id="SSF51161">
    <property type="entry name" value="Trimeric LpxA-like enzymes"/>
    <property type="match status" value="1"/>
</dbReference>
<gene>
    <name evidence="6" type="ORF">C7J97_05095</name>
</gene>
<dbReference type="PIRSF" id="PIRSF000441">
    <property type="entry name" value="CysE"/>
    <property type="match status" value="1"/>
</dbReference>
<dbReference type="InterPro" id="IPR001451">
    <property type="entry name" value="Hexapep"/>
</dbReference>
<dbReference type="Proteomes" id="UP000252378">
    <property type="component" value="Unassembled WGS sequence"/>
</dbReference>
<dbReference type="Gene3D" id="2.160.10.10">
    <property type="entry name" value="Hexapeptide repeat proteins"/>
    <property type="match status" value="1"/>
</dbReference>
<accession>A0A367GB38</accession>
<evidence type="ECO:0000256" key="2">
    <source>
        <dbReference type="ARBA" id="ARBA00018522"/>
    </source>
</evidence>
<dbReference type="InterPro" id="IPR045304">
    <property type="entry name" value="LbH_SAT"/>
</dbReference>
<evidence type="ECO:0000256" key="1">
    <source>
        <dbReference type="ARBA" id="ARBA00007274"/>
    </source>
</evidence>
<keyword evidence="3 6" id="KW-0808">Transferase</keyword>
<keyword evidence="4" id="KW-0677">Repeat</keyword>
<dbReference type="InterPro" id="IPR018357">
    <property type="entry name" value="Hexapep_transf_CS"/>
</dbReference>
<comment type="similarity">
    <text evidence="1">Belongs to the transferase hexapeptide repeat family.</text>
</comment>
<dbReference type="EMBL" id="PXUP01000005">
    <property type="protein sequence ID" value="RCH47182.1"/>
    <property type="molecule type" value="Genomic_DNA"/>
</dbReference>
<name>A0A367GB38_9FIRM</name>
<dbReference type="PROSITE" id="PS00101">
    <property type="entry name" value="HEXAPEP_TRANSFERASES"/>
    <property type="match status" value="1"/>
</dbReference>
<keyword evidence="5" id="KW-0012">Acyltransferase</keyword>